<dbReference type="InterPro" id="IPR014756">
    <property type="entry name" value="Ig_E-set"/>
</dbReference>
<protein>
    <submittedName>
        <fullName evidence="5">Alpha-1,6-glucosidase domain-containing protein</fullName>
    </submittedName>
</protein>
<keyword evidence="3" id="KW-0472">Membrane</keyword>
<dbReference type="SUPFAM" id="SSF51445">
    <property type="entry name" value="(Trans)glycosidases"/>
    <property type="match status" value="1"/>
</dbReference>
<dbReference type="InterPro" id="IPR024561">
    <property type="entry name" value="Pullul_strch_C"/>
</dbReference>
<dbReference type="Gene3D" id="2.60.40.1180">
    <property type="entry name" value="Golgi alpha-mannosidase II"/>
    <property type="match status" value="1"/>
</dbReference>
<evidence type="ECO:0000256" key="1">
    <source>
        <dbReference type="ARBA" id="ARBA00008061"/>
    </source>
</evidence>
<organism evidence="5 6">
    <name type="scientific">Lysobacter korlensis</name>
    <dbReference type="NCBI Taxonomy" id="553636"/>
    <lineage>
        <taxon>Bacteria</taxon>
        <taxon>Pseudomonadati</taxon>
        <taxon>Pseudomonadota</taxon>
        <taxon>Gammaproteobacteria</taxon>
        <taxon>Lysobacterales</taxon>
        <taxon>Lysobacteraceae</taxon>
        <taxon>Lysobacter</taxon>
    </lineage>
</organism>
<dbReference type="InterPro" id="IPR013780">
    <property type="entry name" value="Glyco_hydro_b"/>
</dbReference>
<proteinExistence type="inferred from homology"/>
<evidence type="ECO:0000259" key="4">
    <source>
        <dbReference type="SMART" id="SM00642"/>
    </source>
</evidence>
<dbReference type="CDD" id="cd11341">
    <property type="entry name" value="AmyAc_Pullulanase_LD-like"/>
    <property type="match status" value="1"/>
</dbReference>
<dbReference type="Pfam" id="PF02922">
    <property type="entry name" value="CBM_48"/>
    <property type="match status" value="1"/>
</dbReference>
<dbReference type="PANTHER" id="PTHR43002">
    <property type="entry name" value="GLYCOGEN DEBRANCHING ENZYME"/>
    <property type="match status" value="1"/>
</dbReference>
<dbReference type="InterPro" id="IPR013783">
    <property type="entry name" value="Ig-like_fold"/>
</dbReference>
<dbReference type="Gene3D" id="3.20.20.80">
    <property type="entry name" value="Glycosidases"/>
    <property type="match status" value="1"/>
</dbReference>
<dbReference type="InterPro" id="IPR006047">
    <property type="entry name" value="GH13_cat_dom"/>
</dbReference>
<dbReference type="InterPro" id="IPR017853">
    <property type="entry name" value="GH"/>
</dbReference>
<keyword evidence="3" id="KW-1133">Transmembrane helix</keyword>
<keyword evidence="3" id="KW-0812">Transmembrane</keyword>
<dbReference type="InterPro" id="IPR040671">
    <property type="entry name" value="Pullulanase_N2"/>
</dbReference>
<dbReference type="SMART" id="SM00642">
    <property type="entry name" value="Aamy"/>
    <property type="match status" value="1"/>
</dbReference>
<dbReference type="Proteomes" id="UP001589896">
    <property type="component" value="Unassembled WGS sequence"/>
</dbReference>
<dbReference type="RefSeq" id="WP_386664169.1">
    <property type="nucleotide sequence ID" value="NZ_JBHLTG010000001.1"/>
</dbReference>
<dbReference type="Gene3D" id="2.60.40.1130">
    <property type="entry name" value="Rab geranylgeranyltransferase alpha-subunit, insert domain"/>
    <property type="match status" value="1"/>
</dbReference>
<dbReference type="SUPFAM" id="SSF81296">
    <property type="entry name" value="E set domains"/>
    <property type="match status" value="2"/>
</dbReference>
<sequence>MPDSHSQKTHACASATVAAHSASVMRRASRARVAGYVFSPLGVALLACLAASPVRAQATPAATAADCNATERARTLVPAARTGTDARAYWLDRERMRWPGKPADGRYRLVFSADGRLVAEPGQRVLGADIALTPSQAGSLPPDVAERFKFVAPGATLALDARAAATVASHTAGQWLLVHEDARGHVLDATGLQWPGLLDDVYTGARQADLGLRVDDQSARFGVWAPTARSVALCVYDTGAAPAANAVPLRRDAATGVWSATLPGDLRGAYYTYLVDVFVPGTGLVRNHVTDPYSVSLTTDSTRSYIADLDDPALAPPGWRGHARPDAPKSLTDMAVYELHVRDFSIGDETVPAEHRGKYLAFADTDSNGMRHLSGLREAGLTDIHLLPVFDIATVPEAGCVTPQIPNAAPDSPAQQAAVSAVAARDCFNWGYDPYHFNAPEGSYASDAADGAARIREFRQMVMALHAAGLRVGMDVVYNHTTTSGQNASSVLDRIVPGYYHRLDANGTVERSTCCDNTATEHAMMARLMEDSIALWTRQYGIDSYRFDLMGHQPRSAMEAIQARLQRENDREIPLIGEGWNFGEVMDGARFVQASQNSLGGTGIGTFSDRARDALRGGGCCDSGKDLLSQQGYLNGLVYAPNVHADPKRPRSDLLHAADLARAGLAGTLADYETTFADGRTAPLSKLDYKGQPAGYASQPGEVVNYTENHDNLTLFDLNAPRLPEGTSREERARVQALGAAFVALSQGMAYFHAGQDVLRSKSLDRNSFDSGDWFNRLDWTYRDNGFAAGLPKAEEGEKDWPLLAPVLRDASIKPTKREIEWTRDAFRDWLRIRASTPLLRLTSTQDVQQRLRFANTGPEQNPVVIAGHLDGQGLPGARFSQLLYLINVSPEPQSLVLPSEAGKRYVLHPVQRDANAADARPREQARFDSRSGRFSVPPRTAVVYVIE</sequence>
<accession>A0ABV6RKQ8</accession>
<dbReference type="EMBL" id="JBHLTG010000001">
    <property type="protein sequence ID" value="MFC0676498.1"/>
    <property type="molecule type" value="Genomic_DNA"/>
</dbReference>
<reference evidence="5 6" key="1">
    <citation type="submission" date="2024-09" db="EMBL/GenBank/DDBJ databases">
        <authorList>
            <person name="Sun Q."/>
            <person name="Mori K."/>
        </authorList>
    </citation>
    <scope>NUCLEOTIDE SEQUENCE [LARGE SCALE GENOMIC DNA]</scope>
    <source>
        <strain evidence="5 6">KCTC 23076</strain>
    </source>
</reference>
<evidence type="ECO:0000313" key="5">
    <source>
        <dbReference type="EMBL" id="MFC0676498.1"/>
    </source>
</evidence>
<dbReference type="Pfam" id="PF17967">
    <property type="entry name" value="Pullulanase_N2"/>
    <property type="match status" value="1"/>
</dbReference>
<dbReference type="CDD" id="cd02860">
    <property type="entry name" value="E_set_Pullulanase"/>
    <property type="match status" value="1"/>
</dbReference>
<comment type="caution">
    <text evidence="5">The sequence shown here is derived from an EMBL/GenBank/DDBJ whole genome shotgun (WGS) entry which is preliminary data.</text>
</comment>
<feature type="domain" description="Glycosyl hydrolase family 13 catalytic" evidence="4">
    <location>
        <begin position="361"/>
        <end position="795"/>
    </location>
</feature>
<dbReference type="Pfam" id="PF11852">
    <property type="entry name" value="Pullul_strch_C"/>
    <property type="match status" value="1"/>
</dbReference>
<comment type="similarity">
    <text evidence="1">Belongs to the glycosyl hydrolase 13 family.</text>
</comment>
<dbReference type="SUPFAM" id="SSF51011">
    <property type="entry name" value="Glycosyl hydrolase domain"/>
    <property type="match status" value="1"/>
</dbReference>
<dbReference type="Gene3D" id="2.60.40.10">
    <property type="entry name" value="Immunoglobulins"/>
    <property type="match status" value="1"/>
</dbReference>
<evidence type="ECO:0000256" key="3">
    <source>
        <dbReference type="SAM" id="Phobius"/>
    </source>
</evidence>
<evidence type="ECO:0000256" key="2">
    <source>
        <dbReference type="ARBA" id="ARBA00023295"/>
    </source>
</evidence>
<keyword evidence="2" id="KW-0326">Glycosidase</keyword>
<evidence type="ECO:0000313" key="6">
    <source>
        <dbReference type="Proteomes" id="UP001589896"/>
    </source>
</evidence>
<dbReference type="InterPro" id="IPR004193">
    <property type="entry name" value="Glyco_hydro_13_N"/>
</dbReference>
<keyword evidence="2" id="KW-0378">Hydrolase</keyword>
<feature type="transmembrane region" description="Helical" evidence="3">
    <location>
        <begin position="33"/>
        <end position="52"/>
    </location>
</feature>
<name>A0ABV6RKQ8_9GAMM</name>
<gene>
    <name evidence="5" type="ORF">ACFFGH_01360</name>
</gene>
<keyword evidence="6" id="KW-1185">Reference proteome</keyword>